<dbReference type="AlphaFoldDB" id="A0A1D8S664"/>
<organism evidence="1 3">
    <name type="scientific">Halodesulfurarchaeum formicicum</name>
    <dbReference type="NCBI Taxonomy" id="1873524"/>
    <lineage>
        <taxon>Archaea</taxon>
        <taxon>Methanobacteriati</taxon>
        <taxon>Methanobacteriota</taxon>
        <taxon>Stenosarchaea group</taxon>
        <taxon>Halobacteria</taxon>
        <taxon>Halobacteriales</taxon>
        <taxon>Halobacteriaceae</taxon>
        <taxon>Halodesulfurarchaeum</taxon>
    </lineage>
</organism>
<dbReference type="EMBL" id="CP016804">
    <property type="protein sequence ID" value="APE96182.1"/>
    <property type="molecule type" value="Genomic_DNA"/>
</dbReference>
<accession>A0A1J1ADG2</accession>
<gene>
    <name evidence="2" type="ORF">HSR6_1745</name>
    <name evidence="1" type="ORF">HTSR_1677</name>
</gene>
<protein>
    <submittedName>
        <fullName evidence="1">Uncharacterized protein</fullName>
    </submittedName>
</protein>
<name>A0A1D8S664_9EURY</name>
<evidence type="ECO:0000313" key="4">
    <source>
        <dbReference type="Proteomes" id="UP000186165"/>
    </source>
</evidence>
<evidence type="ECO:0000313" key="1">
    <source>
        <dbReference type="EMBL" id="AOW80847.1"/>
    </source>
</evidence>
<reference evidence="1 3" key="1">
    <citation type="submission" date="2016-06" db="EMBL/GenBank/DDBJ databases">
        <title>Discovery of anaerobic lithoheterotrophic haloarchaeon capable of sulfur respiration by hydrogen and formate.</title>
        <authorList>
            <person name="Sorokin D.Y."/>
            <person name="Kublanov I.V."/>
            <person name="Roman P."/>
            <person name="Sinninghe Damste J.S."/>
            <person name="Golyshin P.N."/>
            <person name="Rojo D."/>
            <person name="Ciordia S."/>
            <person name="Mena Md.C."/>
            <person name="Ferrer M."/>
            <person name="Smedile F."/>
            <person name="Messina E."/>
            <person name="La Cono V."/>
            <person name="Yakimov M.M."/>
        </authorList>
    </citation>
    <scope>NUCLEOTIDE SEQUENCE [LARGE SCALE GENOMIC DNA]</scope>
    <source>
        <strain evidence="1 3">HTSR1</strain>
    </source>
</reference>
<reference evidence="2" key="3">
    <citation type="journal article" date="2017" name="ISME J.">
        <title>Discovery of anaerobic lithoheterotrophic haloarchaea, ubiquitous in hypersaline habitats.</title>
        <authorList>
            <person name="Sorokin D.Y."/>
            <person name="Messina E."/>
            <person name="Smedile F."/>
            <person name="Roman P."/>
            <person name="Damste J.S.S."/>
            <person name="Ciordia S."/>
            <person name="Mena M.C."/>
            <person name="Ferrer M."/>
            <person name="Golyshin P.N."/>
            <person name="Kublanov I.V."/>
            <person name="Samarov N.I."/>
            <person name="Toshchakov S.V."/>
            <person name="La Cono V."/>
            <person name="Yakimov M.M."/>
        </authorList>
    </citation>
    <scope>NUCLEOTIDE SEQUENCE</scope>
    <source>
        <strain evidence="2">HSR6</strain>
    </source>
</reference>
<dbReference type="Proteomes" id="UP000186165">
    <property type="component" value="Chromosome"/>
</dbReference>
<sequence length="86" mass="9472">MTDVDPDDPPARLGNTQCQGAYGGCHRTTTLELVPEADWEPGTWELGCPRCGYETVAWGEMGFGPTNRWACPDCGSRMLVESVEHR</sequence>
<proteinExistence type="predicted"/>
<dbReference type="KEGG" id="hhsr:HSR6_1745"/>
<accession>A0A1D8S664</accession>
<dbReference type="Proteomes" id="UP000185608">
    <property type="component" value="Chromosome"/>
</dbReference>
<dbReference type="EMBL" id="CP016070">
    <property type="protein sequence ID" value="AOW80847.1"/>
    <property type="molecule type" value="Genomic_DNA"/>
</dbReference>
<dbReference type="STRING" id="1873524.HSR6_1745"/>
<dbReference type="KEGG" id="halh:HTSR_1677"/>
<keyword evidence="4" id="KW-1185">Reference proteome</keyword>
<evidence type="ECO:0000313" key="2">
    <source>
        <dbReference type="EMBL" id="APE96182.1"/>
    </source>
</evidence>
<evidence type="ECO:0000313" key="3">
    <source>
        <dbReference type="Proteomes" id="UP000185608"/>
    </source>
</evidence>
<reference evidence="4" key="2">
    <citation type="submission" date="2016-08" db="EMBL/GenBank/DDBJ databases">
        <title>Discovery of first anaerobic lithoheterotrophic haloarchae widely represented in hypersaline habitats.</title>
        <authorList>
            <person name="Sorokin D.Y."/>
            <person name="Kublanov I.V."/>
            <person name="Roman P."/>
            <person name="Sinninghe Damste J.S."/>
            <person name="Golyshin P.N."/>
            <person name="Rojo D."/>
            <person name="Ciordia S."/>
            <person name="Mena Md.C."/>
            <person name="Ferrer M."/>
            <person name="Smedile F."/>
            <person name="Messina E."/>
            <person name="La Cono V."/>
            <person name="Yakimov M.M."/>
        </authorList>
    </citation>
    <scope>NUCLEOTIDE SEQUENCE [LARGE SCALE GENOMIC DNA]</scope>
    <source>
        <strain evidence="4">HSR6</strain>
    </source>
</reference>